<organism evidence="1 2">
    <name type="scientific">Oryza meyeriana var. granulata</name>
    <dbReference type="NCBI Taxonomy" id="110450"/>
    <lineage>
        <taxon>Eukaryota</taxon>
        <taxon>Viridiplantae</taxon>
        <taxon>Streptophyta</taxon>
        <taxon>Embryophyta</taxon>
        <taxon>Tracheophyta</taxon>
        <taxon>Spermatophyta</taxon>
        <taxon>Magnoliopsida</taxon>
        <taxon>Liliopsida</taxon>
        <taxon>Poales</taxon>
        <taxon>Poaceae</taxon>
        <taxon>BOP clade</taxon>
        <taxon>Oryzoideae</taxon>
        <taxon>Oryzeae</taxon>
        <taxon>Oryzinae</taxon>
        <taxon>Oryza</taxon>
        <taxon>Oryza meyeriana</taxon>
    </lineage>
</organism>
<dbReference type="Proteomes" id="UP000479710">
    <property type="component" value="Unassembled WGS sequence"/>
</dbReference>
<proteinExistence type="predicted"/>
<dbReference type="AlphaFoldDB" id="A0A6G1BPH1"/>
<accession>A0A6G1BPH1</accession>
<keyword evidence="2" id="KW-1185">Reference proteome</keyword>
<reference evidence="1 2" key="1">
    <citation type="submission" date="2019-11" db="EMBL/GenBank/DDBJ databases">
        <title>Whole genome sequence of Oryza granulata.</title>
        <authorList>
            <person name="Li W."/>
        </authorList>
    </citation>
    <scope>NUCLEOTIDE SEQUENCE [LARGE SCALE GENOMIC DNA]</scope>
    <source>
        <strain evidence="2">cv. Menghai</strain>
        <tissue evidence="1">Leaf</tissue>
    </source>
</reference>
<evidence type="ECO:0000313" key="1">
    <source>
        <dbReference type="EMBL" id="KAF0889273.1"/>
    </source>
</evidence>
<name>A0A6G1BPH1_9ORYZ</name>
<protein>
    <submittedName>
        <fullName evidence="1">Uncharacterized protein</fullName>
    </submittedName>
</protein>
<gene>
    <name evidence="1" type="ORF">E2562_022519</name>
</gene>
<sequence length="70" mass="8076">MIWSQSKDHTVTSGMQICLVAVQNHLYYTTTNTNMCIWGEAIQRTLIVRKGAKEGVTTVMQWVVYHLFSR</sequence>
<evidence type="ECO:0000313" key="2">
    <source>
        <dbReference type="Proteomes" id="UP000479710"/>
    </source>
</evidence>
<comment type="caution">
    <text evidence="1">The sequence shown here is derived from an EMBL/GenBank/DDBJ whole genome shotgun (WGS) entry which is preliminary data.</text>
</comment>
<dbReference type="EMBL" id="SPHZ02000012">
    <property type="protein sequence ID" value="KAF0889273.1"/>
    <property type="molecule type" value="Genomic_DNA"/>
</dbReference>